<evidence type="ECO:0000313" key="6">
    <source>
        <dbReference type="EMBL" id="AAD15532.1"/>
    </source>
</evidence>
<reference evidence="6" key="2">
    <citation type="submission" date="2000-03" db="EMBL/GenBank/DDBJ databases">
        <authorList>
            <person name="Lin X."/>
            <person name="Kaul S."/>
            <person name="Shea T.P."/>
            <person name="Fujii C.Y."/>
            <person name="Shen M."/>
            <person name="VanAken S.E."/>
            <person name="Barnstead M.E."/>
            <person name="Mason T.M."/>
            <person name="Bowman C.L."/>
            <person name="Ronning C.M."/>
            <person name="Benito M.-I."/>
            <person name="Carrera A.J."/>
            <person name="Creasy T.H."/>
            <person name="Buell C.R."/>
            <person name="Town C.D."/>
            <person name="Nierman W.C."/>
            <person name="Fraser C.M."/>
            <person name="Venter J.C."/>
        </authorList>
    </citation>
    <scope>NUCLEOTIDE SEQUENCE</scope>
</reference>
<keyword evidence="2" id="KW-0645">Protease</keyword>
<keyword evidence="3" id="KW-0378">Hydrolase</keyword>
<dbReference type="PANTHER" id="PTHR48449:SF1">
    <property type="entry name" value="DUF1985 DOMAIN-CONTAINING PROTEIN"/>
    <property type="match status" value="1"/>
</dbReference>
<dbReference type="PANTHER" id="PTHR48449">
    <property type="entry name" value="DUF1985 DOMAIN-CONTAINING PROTEIN"/>
    <property type="match status" value="1"/>
</dbReference>
<feature type="compositionally biased region" description="Polar residues" evidence="4">
    <location>
        <begin position="719"/>
        <end position="749"/>
    </location>
</feature>
<feature type="compositionally biased region" description="Basic and acidic residues" evidence="4">
    <location>
        <begin position="623"/>
        <end position="632"/>
    </location>
</feature>
<dbReference type="Pfam" id="PF09331">
    <property type="entry name" value="DUF1985"/>
    <property type="match status" value="1"/>
</dbReference>
<dbReference type="PROSITE" id="PS50600">
    <property type="entry name" value="ULP_PROTEASE"/>
    <property type="match status" value="1"/>
</dbReference>
<dbReference type="ExpressionAtlas" id="Q9ZQK2">
    <property type="expression patterns" value="differential"/>
</dbReference>
<evidence type="ECO:0000259" key="5">
    <source>
        <dbReference type="PROSITE" id="PS50600"/>
    </source>
</evidence>
<name>Q9ZQK2_ARATH</name>
<dbReference type="GO" id="GO:0006508">
    <property type="term" value="P:proteolysis"/>
    <property type="evidence" value="ECO:0007669"/>
    <property type="project" value="UniProtKB-KW"/>
</dbReference>
<feature type="region of interest" description="Disordered" evidence="4">
    <location>
        <begin position="718"/>
        <end position="817"/>
    </location>
</feature>
<evidence type="ECO:0000256" key="3">
    <source>
        <dbReference type="ARBA" id="ARBA00022801"/>
    </source>
</evidence>
<protein>
    <submittedName>
        <fullName evidence="6">Putative retroelement pol polyprotein</fullName>
    </submittedName>
</protein>
<dbReference type="InterPro" id="IPR015410">
    <property type="entry name" value="DUF1985"/>
</dbReference>
<feature type="region of interest" description="Disordered" evidence="4">
    <location>
        <begin position="569"/>
        <end position="635"/>
    </location>
</feature>
<dbReference type="GO" id="GO:0008234">
    <property type="term" value="F:cysteine-type peptidase activity"/>
    <property type="evidence" value="ECO:0007669"/>
    <property type="project" value="InterPro"/>
</dbReference>
<proteinExistence type="inferred from homology"/>
<dbReference type="AlphaFoldDB" id="Q9ZQK2"/>
<dbReference type="Pfam" id="PF02902">
    <property type="entry name" value="Peptidase_C48"/>
    <property type="match status" value="1"/>
</dbReference>
<feature type="domain" description="Ubiquitin-like protease family profile" evidence="5">
    <location>
        <begin position="937"/>
        <end position="1130"/>
    </location>
</feature>
<comment type="similarity">
    <text evidence="1">Belongs to the peptidase C48 family.</text>
</comment>
<dbReference type="InterPro" id="IPR003653">
    <property type="entry name" value="Peptidase_C48_C"/>
</dbReference>
<reference evidence="6" key="3">
    <citation type="submission" date="2002-02" db="EMBL/GenBank/DDBJ databases">
        <authorList>
            <person name="Town C.D."/>
            <person name="Kaul S."/>
        </authorList>
    </citation>
    <scope>NUCLEOTIDE SEQUENCE</scope>
</reference>
<dbReference type="Gene3D" id="3.40.395.10">
    <property type="entry name" value="Adenoviral Proteinase, Chain A"/>
    <property type="match status" value="1"/>
</dbReference>
<dbReference type="PIR" id="D84485">
    <property type="entry name" value="D84485"/>
</dbReference>
<dbReference type="SUPFAM" id="SSF54001">
    <property type="entry name" value="Cysteine proteinases"/>
    <property type="match status" value="1"/>
</dbReference>
<reference key="1">
    <citation type="journal article" date="1999" name="Nature">
        <title>Sequence and analysis of chromosome 2 of the plant Arabidopsis thaliana.</title>
        <authorList>
            <person name="Lin X."/>
            <person name="Kaul S."/>
            <person name="Rounsley S."/>
            <person name="Shea T.P."/>
            <person name="Benito M.I."/>
            <person name="Town C.D."/>
            <person name="Fujii C.Y."/>
            <person name="Mason T."/>
            <person name="Bowman C.L."/>
            <person name="Barnstead M."/>
            <person name="Feldblyum T.V."/>
            <person name="Buell C.R."/>
            <person name="Ketchum K.A."/>
            <person name="Lee J."/>
            <person name="Ronning C.M."/>
            <person name="Koo H.L."/>
            <person name="Moffat K.S."/>
            <person name="Cronin L.A."/>
            <person name="Shen M."/>
            <person name="Pai G."/>
            <person name="Van Aken S."/>
            <person name="Umayam L."/>
            <person name="Tallon L.J."/>
            <person name="Gill J.E."/>
            <person name="Adams M.D."/>
            <person name="Carrera A.J."/>
            <person name="Creasy T.H."/>
            <person name="Goodman H.M."/>
            <person name="Somerville C.R."/>
            <person name="Copenhaver G.P."/>
            <person name="Preuss D."/>
            <person name="Nierman W.C."/>
            <person name="White O."/>
            <person name="Eisen J.A."/>
            <person name="Salzberg S.L."/>
            <person name="Fraser C.M."/>
            <person name="Venter J.C."/>
        </authorList>
    </citation>
    <scope>NUCLEOTIDE SEQUENCE [LARGE SCALE GENOMIC DNA]</scope>
    <source>
        <strain>cv. Columbia</strain>
    </source>
</reference>
<dbReference type="EMBL" id="AC006217">
    <property type="protein sequence ID" value="AAD15532.1"/>
    <property type="molecule type" value="Genomic_DNA"/>
</dbReference>
<gene>
    <name evidence="6" type="ordered locus">At2g07400</name>
</gene>
<evidence type="ECO:0000256" key="1">
    <source>
        <dbReference type="ARBA" id="ARBA00005234"/>
    </source>
</evidence>
<feature type="compositionally biased region" description="Basic and acidic residues" evidence="4">
    <location>
        <begin position="588"/>
        <end position="602"/>
    </location>
</feature>
<evidence type="ECO:0000256" key="2">
    <source>
        <dbReference type="ARBA" id="ARBA00022670"/>
    </source>
</evidence>
<dbReference type="InterPro" id="IPR004312">
    <property type="entry name" value="ATHILA_Orf1_C"/>
</dbReference>
<evidence type="ECO:0000256" key="4">
    <source>
        <dbReference type="SAM" id="MobiDB-lite"/>
    </source>
</evidence>
<dbReference type="InterPro" id="IPR038765">
    <property type="entry name" value="Papain-like_cys_pep_sf"/>
</dbReference>
<accession>Q9ZQK2</accession>
<organism evidence="6">
    <name type="scientific">Arabidopsis thaliana</name>
    <name type="common">Mouse-ear cress</name>
    <dbReference type="NCBI Taxonomy" id="3702"/>
    <lineage>
        <taxon>Eukaryota</taxon>
        <taxon>Viridiplantae</taxon>
        <taxon>Streptophyta</taxon>
        <taxon>Embryophyta</taxon>
        <taxon>Tracheophyta</taxon>
        <taxon>Spermatophyta</taxon>
        <taxon>Magnoliopsida</taxon>
        <taxon>eudicotyledons</taxon>
        <taxon>Gunneridae</taxon>
        <taxon>Pentapetalae</taxon>
        <taxon>rosids</taxon>
        <taxon>malvids</taxon>
        <taxon>Brassicales</taxon>
        <taxon>Brassicaceae</taxon>
        <taxon>Camelineae</taxon>
        <taxon>Arabidopsis</taxon>
    </lineage>
</organism>
<sequence length="1274" mass="145232">MEMIAMALKGTLRQTKKNMSLQGETNDTPLSILLLIYLCGYNSWGVTNNHKRARDTLCIGGVVTSILIAYGVPITSDGLEPRAMDLEHLRHCEILEFEMIGNMHCFKFEHSTDKKANILLPSPEVTRIIEGDNRGAGRSRRREIEYTHGGVGRHRGNEILKRFKNYSKGTAKTPVDCQLHLRNSSDEAVSQIEYARVIGSLMYLTNCTRPDLAHAVNVLSRYTSNPVPMFEDQAREYPPRLYQEGDSNLEGKGINHNIKLGEFPAIRESIGKDIWEELKETQLGLIAKFVDSHFLWSGKTVHYLLCRQLRILKKELWCIVAGQPNRFGLNEFHHITGLNIDQLPTEKFEPEADYKAFFRELRVPTGEGPNLDELRHGLVMCRAWLSEKRRWFGLLTLLSIGLYGLHTNSRIPFESAKRVFDDEAMKTYPWGRAAFEALVVSIKLLRPIGKTYTVSGLVFVLQAWAYDSIITIAERFGNVVKADEIPLLRWGGNRTRATIESAITEDIKGNGGELCVRTMVQKAELSELFHFWPDQLEDPALDNLIQDLHELKLVKGYWDVKTSEKKKKLVKDKEAEVSESPAKKQKVSHSEDVHSREKDVEKKKKKKNKKKEVAVESDEDEDVHSRKQDGKGEQQSLVDVVSNLISPLNSRFDTVDTSIKEMSSRLDVIGGQIESRVEAKFEGRFGSIENDVKQIKEQLKAIADSKSSSYIRDMYLAKTQPQTQQDNPKVQTQQTPDVPKKPTNNQFATPSPPPSKQADVGKKEKTLNELIQKPPGRRGRKPSQQPKKVSPTMPKITIKKLKPSQEAKEKAEEDSDVVDVTDKVVSEYNEMLPESDEDEEETERLKSVKEIRLKTVKLAPDGRSLINPEAMPTHTSPVIGDNGLSCMRKGCLPSRAIYDPLAPVDPAKLQKLKAYLTSPECKQYLEYGMDEVLFYSVIMAERKDWPDEKHGWLGDDHIAAYVKILTKRLLSHPILQRTRHDSRHVVHVNWTMKPKRVSFKGTAYEGWINGTTGEDPTNKKWITDVDHLYTILQTGGNHWVALHVDLPKCHVDCYDCIIGCHTKKSDGKILEHYRPFTRMIPQIMSELIPPEVRAPQYDQFSFQRRNITKVPQNIITGDCSVYSNYNSSFFSCPFSEKQNHSEIMDASGSGSNKRRCVDDGPNKWPSVDDISTLKLYEQEKRFKSVISYIRSNIRETAEAHLLDLKLREKEAELKLLRRVQRMGDGFNVEEEIEKVLEQVGKAYREQRERPVNSIDWEKLGYGSTGRPISESDEE</sequence>
<dbReference type="Pfam" id="PF03078">
    <property type="entry name" value="ATHILA"/>
    <property type="match status" value="1"/>
</dbReference>